<dbReference type="EMBL" id="FPIB01000013">
    <property type="protein sequence ID" value="SFV90309.1"/>
    <property type="molecule type" value="Genomic_DNA"/>
</dbReference>
<reference evidence="1" key="1">
    <citation type="submission" date="2016-10" db="EMBL/GenBank/DDBJ databases">
        <authorList>
            <person name="de Groot N.N."/>
        </authorList>
    </citation>
    <scope>NUCLEOTIDE SEQUENCE</scope>
</reference>
<name>A0A1W1E8T1_9ZZZZ</name>
<organism evidence="1">
    <name type="scientific">hydrothermal vent metagenome</name>
    <dbReference type="NCBI Taxonomy" id="652676"/>
    <lineage>
        <taxon>unclassified sequences</taxon>
        <taxon>metagenomes</taxon>
        <taxon>ecological metagenomes</taxon>
    </lineage>
</organism>
<dbReference type="AlphaFoldDB" id="A0A1W1E8T1"/>
<proteinExistence type="predicted"/>
<sequence>MIYDYNLNLEKIYGSAASLKQSYFEGGYLYVPTYDYEKDFLFDEDLKLVRVQKHKARKSKKERIDIDSFSLYYAPSKKLVVYGDSFAFKINTPDGAEVKVYNNFKPVKYMISKDKKNDYDKFKEYLENQYLIRSVLFEENKNKNSSFDEYDTIKLNQNRLSLITKDYNKAFIINKKEAYSYSDEKDDIIPNVGVMDNFFVYSMDNSIYKIDKKSLKTTKLTISQYDKIYDIKKYKKDKLLILTTERIFLIDLQKDKIIKKINI</sequence>
<accession>A0A1W1E8T1</accession>
<protein>
    <submittedName>
        <fullName evidence="1">Uncharacterized protein</fullName>
    </submittedName>
</protein>
<evidence type="ECO:0000313" key="1">
    <source>
        <dbReference type="EMBL" id="SFV90309.1"/>
    </source>
</evidence>
<gene>
    <name evidence="1" type="ORF">MNB_SV-4-343</name>
</gene>